<comment type="subcellular location">
    <subcellularLocation>
        <location evidence="1">Cell membrane</location>
        <topology evidence="1">Single-pass membrane protein</topology>
    </subcellularLocation>
    <subcellularLocation>
        <location evidence="7">Cell membrane</location>
        <topology evidence="7">Single-pass type II membrane protein</topology>
    </subcellularLocation>
</comment>
<evidence type="ECO:0000256" key="5">
    <source>
        <dbReference type="ARBA" id="ARBA00022989"/>
    </source>
</evidence>
<keyword evidence="4 7" id="KW-0812">Transmembrane</keyword>
<keyword evidence="7" id="KW-0813">Transport</keyword>
<evidence type="ECO:0000256" key="4">
    <source>
        <dbReference type="ARBA" id="ARBA00022692"/>
    </source>
</evidence>
<accession>A0ABP7PEN9</accession>
<keyword evidence="3" id="KW-1003">Cell membrane</keyword>
<evidence type="ECO:0000256" key="3">
    <source>
        <dbReference type="ARBA" id="ARBA00022475"/>
    </source>
</evidence>
<organism evidence="9 10">
    <name type="scientific">Allohahella marinimesophila</name>
    <dbReference type="NCBI Taxonomy" id="1054972"/>
    <lineage>
        <taxon>Bacteria</taxon>
        <taxon>Pseudomonadati</taxon>
        <taxon>Pseudomonadota</taxon>
        <taxon>Gammaproteobacteria</taxon>
        <taxon>Oceanospirillales</taxon>
        <taxon>Hahellaceae</taxon>
        <taxon>Allohahella</taxon>
    </lineage>
</organism>
<evidence type="ECO:0000256" key="2">
    <source>
        <dbReference type="ARBA" id="ARBA00005811"/>
    </source>
</evidence>
<keyword evidence="10" id="KW-1185">Reference proteome</keyword>
<dbReference type="RefSeq" id="WP_344806409.1">
    <property type="nucleotide sequence ID" value="NZ_BAABBO010000010.1"/>
</dbReference>
<evidence type="ECO:0000313" key="9">
    <source>
        <dbReference type="EMBL" id="GAA3964411.1"/>
    </source>
</evidence>
<feature type="transmembrane region" description="Helical" evidence="8">
    <location>
        <begin position="20"/>
        <end position="38"/>
    </location>
</feature>
<evidence type="ECO:0008006" key="11">
    <source>
        <dbReference type="Google" id="ProtNLM"/>
    </source>
</evidence>
<dbReference type="Proteomes" id="UP001501337">
    <property type="component" value="Unassembled WGS sequence"/>
</dbReference>
<evidence type="ECO:0000256" key="1">
    <source>
        <dbReference type="ARBA" id="ARBA00004162"/>
    </source>
</evidence>
<comment type="caution">
    <text evidence="9">The sequence shown here is derived from an EMBL/GenBank/DDBJ whole genome shotgun (WGS) entry which is preliminary data.</text>
</comment>
<dbReference type="InterPro" id="IPR003400">
    <property type="entry name" value="ExbD"/>
</dbReference>
<evidence type="ECO:0000313" key="10">
    <source>
        <dbReference type="Proteomes" id="UP001501337"/>
    </source>
</evidence>
<name>A0ABP7PEN9_9GAMM</name>
<dbReference type="Pfam" id="PF02472">
    <property type="entry name" value="ExbD"/>
    <property type="match status" value="1"/>
</dbReference>
<keyword evidence="6 8" id="KW-0472">Membrane</keyword>
<gene>
    <name evidence="9" type="ORF">GCM10022278_22720</name>
</gene>
<sequence length="186" mass="20472">MMRRKHRRLQQEAELDITAFMNLMIVLVPVLLINMVFASNGVLDLNFPLGSSDNQASDEKLQLQVMIYPQQLIVSDDRGGVIASIAADQPSAEERQVSYDFDKLTQVMQQIKARLPDKRDIVIMARPQTDYQTLISVMDRVRAYPAMVAGSLVQAELFPDISIADAPEAAAGRAETPSAAEGGAQP</sequence>
<evidence type="ECO:0000256" key="8">
    <source>
        <dbReference type="SAM" id="Phobius"/>
    </source>
</evidence>
<dbReference type="EMBL" id="BAABBO010000010">
    <property type="protein sequence ID" value="GAA3964411.1"/>
    <property type="molecule type" value="Genomic_DNA"/>
</dbReference>
<keyword evidence="7" id="KW-0653">Protein transport</keyword>
<comment type="similarity">
    <text evidence="2 7">Belongs to the ExbD/TolR family.</text>
</comment>
<evidence type="ECO:0000256" key="7">
    <source>
        <dbReference type="RuleBase" id="RU003879"/>
    </source>
</evidence>
<proteinExistence type="inferred from homology"/>
<reference evidence="10" key="1">
    <citation type="journal article" date="2019" name="Int. J. Syst. Evol. Microbiol.">
        <title>The Global Catalogue of Microorganisms (GCM) 10K type strain sequencing project: providing services to taxonomists for standard genome sequencing and annotation.</title>
        <authorList>
            <consortium name="The Broad Institute Genomics Platform"/>
            <consortium name="The Broad Institute Genome Sequencing Center for Infectious Disease"/>
            <person name="Wu L."/>
            <person name="Ma J."/>
        </authorList>
    </citation>
    <scope>NUCLEOTIDE SEQUENCE [LARGE SCALE GENOMIC DNA]</scope>
    <source>
        <strain evidence="10">JCM 17555</strain>
    </source>
</reference>
<evidence type="ECO:0000256" key="6">
    <source>
        <dbReference type="ARBA" id="ARBA00023136"/>
    </source>
</evidence>
<protein>
    <recommendedName>
        <fullName evidence="11">Biopolymer transport protein ExbD</fullName>
    </recommendedName>
</protein>
<keyword evidence="5 8" id="KW-1133">Transmembrane helix</keyword>